<evidence type="ECO:0000313" key="8">
    <source>
        <dbReference type="Proteomes" id="UP000504634"/>
    </source>
</evidence>
<dbReference type="FunFam" id="1.20.1070.10:FF:000290">
    <property type="entry name" value="GG11888"/>
    <property type="match status" value="1"/>
</dbReference>
<feature type="transmembrane region" description="Helical" evidence="6">
    <location>
        <begin position="640"/>
        <end position="663"/>
    </location>
</feature>
<proteinExistence type="predicted"/>
<keyword evidence="3 6" id="KW-1133">Transmembrane helix</keyword>
<dbReference type="GeneID" id="115620305"/>
<dbReference type="PROSITE" id="PS50261">
    <property type="entry name" value="G_PROTEIN_RECEP_F2_4"/>
    <property type="match status" value="1"/>
</dbReference>
<evidence type="ECO:0000256" key="3">
    <source>
        <dbReference type="ARBA" id="ARBA00022989"/>
    </source>
</evidence>
<dbReference type="GO" id="GO:0016020">
    <property type="term" value="C:membrane"/>
    <property type="evidence" value="ECO:0007669"/>
    <property type="project" value="UniProtKB-SubCell"/>
</dbReference>
<feature type="transmembrane region" description="Helical" evidence="6">
    <location>
        <begin position="566"/>
        <end position="588"/>
    </location>
</feature>
<evidence type="ECO:0000256" key="1">
    <source>
        <dbReference type="ARBA" id="ARBA00004141"/>
    </source>
</evidence>
<dbReference type="PANTHER" id="PTHR47767:SF1">
    <property type="entry name" value="ADHESION G PROTEIN-COUPLED RECEPTOR G7"/>
    <property type="match status" value="1"/>
</dbReference>
<dbReference type="PANTHER" id="PTHR47767">
    <property type="entry name" value="ADHESION G PROTEIN-COUPLED RECEPTOR G7"/>
    <property type="match status" value="1"/>
</dbReference>
<dbReference type="Gene3D" id="1.20.1070.10">
    <property type="entry name" value="Rhodopsin 7-helix transmembrane proteins"/>
    <property type="match status" value="1"/>
</dbReference>
<evidence type="ECO:0000259" key="7">
    <source>
        <dbReference type="PROSITE" id="PS50261"/>
    </source>
</evidence>
<feature type="transmembrane region" description="Helical" evidence="6">
    <location>
        <begin position="766"/>
        <end position="787"/>
    </location>
</feature>
<dbReference type="InterPro" id="IPR000832">
    <property type="entry name" value="GPCR_2_secretin-like"/>
</dbReference>
<keyword evidence="4 6" id="KW-0472">Membrane</keyword>
<dbReference type="CDD" id="cd15040">
    <property type="entry name" value="7tmB2_Adhesion"/>
    <property type="match status" value="1"/>
</dbReference>
<dbReference type="OrthoDB" id="10037534at2759"/>
<feature type="transmembrane region" description="Helical" evidence="6">
    <location>
        <begin position="793"/>
        <end position="813"/>
    </location>
</feature>
<organism evidence="8 9">
    <name type="scientific">Drosophila lebanonensis</name>
    <name type="common">Fruit fly</name>
    <name type="synonym">Scaptodrosophila lebanonensis</name>
    <dbReference type="NCBI Taxonomy" id="7225"/>
    <lineage>
        <taxon>Eukaryota</taxon>
        <taxon>Metazoa</taxon>
        <taxon>Ecdysozoa</taxon>
        <taxon>Arthropoda</taxon>
        <taxon>Hexapoda</taxon>
        <taxon>Insecta</taxon>
        <taxon>Pterygota</taxon>
        <taxon>Neoptera</taxon>
        <taxon>Endopterygota</taxon>
        <taxon>Diptera</taxon>
        <taxon>Brachycera</taxon>
        <taxon>Muscomorpha</taxon>
        <taxon>Ephydroidea</taxon>
        <taxon>Drosophilidae</taxon>
        <taxon>Scaptodrosophila</taxon>
    </lineage>
</organism>
<dbReference type="Pfam" id="PF00002">
    <property type="entry name" value="7tm_2"/>
    <property type="match status" value="1"/>
</dbReference>
<accession>A0A6J2SZQ9</accession>
<reference evidence="9" key="1">
    <citation type="submission" date="2025-08" db="UniProtKB">
        <authorList>
            <consortium name="RefSeq"/>
        </authorList>
    </citation>
    <scope>IDENTIFICATION</scope>
    <source>
        <strain evidence="9">11010-0011.00</strain>
        <tissue evidence="9">Whole body</tissue>
    </source>
</reference>
<feature type="region of interest" description="Disordered" evidence="5">
    <location>
        <begin position="830"/>
        <end position="860"/>
    </location>
</feature>
<dbReference type="AlphaFoldDB" id="A0A6J2SZQ9"/>
<comment type="subcellular location">
    <subcellularLocation>
        <location evidence="1">Membrane</location>
        <topology evidence="1">Multi-pass membrane protein</topology>
    </subcellularLocation>
</comment>
<feature type="transmembrane region" description="Helical" evidence="6">
    <location>
        <begin position="727"/>
        <end position="746"/>
    </location>
</feature>
<dbReference type="InterPro" id="IPR017981">
    <property type="entry name" value="GPCR_2-like_7TM"/>
</dbReference>
<dbReference type="GO" id="GO:0007166">
    <property type="term" value="P:cell surface receptor signaling pathway"/>
    <property type="evidence" value="ECO:0007669"/>
    <property type="project" value="InterPro"/>
</dbReference>
<dbReference type="SUPFAM" id="SSF81321">
    <property type="entry name" value="Family A G protein-coupled receptor-like"/>
    <property type="match status" value="1"/>
</dbReference>
<gene>
    <name evidence="9" type="primary">LOC115620305</name>
</gene>
<feature type="domain" description="G-protein coupled receptors family 2 profile 2" evidence="7">
    <location>
        <begin position="563"/>
        <end position="815"/>
    </location>
</feature>
<dbReference type="RefSeq" id="XP_030369349.1">
    <property type="nucleotide sequence ID" value="XM_030513489.1"/>
</dbReference>
<dbReference type="Gene3D" id="2.60.220.50">
    <property type="match status" value="1"/>
</dbReference>
<evidence type="ECO:0000256" key="5">
    <source>
        <dbReference type="SAM" id="MobiDB-lite"/>
    </source>
</evidence>
<evidence type="ECO:0000256" key="6">
    <source>
        <dbReference type="SAM" id="Phobius"/>
    </source>
</evidence>
<evidence type="ECO:0000256" key="4">
    <source>
        <dbReference type="ARBA" id="ARBA00023136"/>
    </source>
</evidence>
<dbReference type="InterPro" id="IPR053066">
    <property type="entry name" value="ADGR_G7"/>
</dbReference>
<dbReference type="Proteomes" id="UP000504634">
    <property type="component" value="Unplaced"/>
</dbReference>
<feature type="transmembrane region" description="Helical" evidence="6">
    <location>
        <begin position="675"/>
        <end position="697"/>
    </location>
</feature>
<keyword evidence="2 6" id="KW-0812">Transmembrane</keyword>
<evidence type="ECO:0000256" key="2">
    <source>
        <dbReference type="ARBA" id="ARBA00022692"/>
    </source>
</evidence>
<dbReference type="GO" id="GO:0004930">
    <property type="term" value="F:G protein-coupled receptor activity"/>
    <property type="evidence" value="ECO:0007669"/>
    <property type="project" value="InterPro"/>
</dbReference>
<sequence>MQASTGTPTQSSMLSTKEVTSTVTTIKEHFEPVTCPPEDFDHYYEVPQADGSIKLVPHRNHFPRTKANSIAVPRDLCLSNSNQSLMRLCEPGRGDLDSPKWRELGPVTCRHPARSQPEIKLETSTSSTCEAEDFQHRYQFQLRDGRIVTLQHLNRFGRTKAGKVGTMRDLCLKSNGLPVTRRCLAQQAGAVWESLEDVMCHQGSQYEVSQQLNTLHHKLGEPNPLNSYAVAKEVRHLLAQSEEQKKLLPADVVTTEAIFRTLAEVEKNAELGTDLLGICSDLMATNTDLLRLSAELNATNGLLHSFESYIDALPQQLVPRESCHQPVAKQMVNSSAEEGGVKIINYAHIGVQAMMSQNLSVFFVNPSCHNITGIAIYGQEAPQLLPSYSGFWFRFLYANESVYTLKTEALLEVATFLTEELWHAVHSRGANYLIFKVYAYDTLFVETTVERMRRPRSKVLSISIPDYKDKLPFPLPFLLRNENQKNPDSRAIQMGSGCGYWNYETWLSDGIETTGNNLIEDPIIVCYAYHLTQFSFLLGGSYAQQRITDIVLIEVASWHERVLDRISIVGCCLSLFGLLGIWVTAILFKNWRSQASTMVLLHLCLALTLQMILLIFLNTQDVAEQLALERDARCIALGALLHYSVLVVFSWMLIIAFMQFQRFVTVIGFRRPQHYIAIAALVAWTLPLLPTLLLVALDPQSYVPSQDQEDTHTAVCYPSGYGLTYGVVLPIALVTAANALMVFCIMHSVFKVQTKKRQLIFQQLRLCVLLFFLLGLTWIFGLCSYMRFGIAFSYLFCVTASLQGFVIFVYFVVVNRSTRNSWRALLNGSSFKGGQQSSEGASRTLSRSTTQSDKTTVASV</sequence>
<keyword evidence="8" id="KW-1185">Reference proteome</keyword>
<name>A0A6J2SZQ9_DROLE</name>
<evidence type="ECO:0000313" key="9">
    <source>
        <dbReference type="RefSeq" id="XP_030369349.1"/>
    </source>
</evidence>
<dbReference type="InterPro" id="IPR046338">
    <property type="entry name" value="GAIN_dom_sf"/>
</dbReference>
<protein>
    <submittedName>
        <fullName evidence="9">Adhesion G-protein coupled receptor G7-like</fullName>
    </submittedName>
</protein>
<feature type="transmembrane region" description="Helical" evidence="6">
    <location>
        <begin position="600"/>
        <end position="620"/>
    </location>
</feature>